<keyword evidence="3" id="KW-1185">Reference proteome</keyword>
<protein>
    <submittedName>
        <fullName evidence="4">Serine protease inhibitor dipetalogastin-like</fullName>
    </submittedName>
</protein>
<dbReference type="RefSeq" id="XP_050549804.1">
    <property type="nucleotide sequence ID" value="XM_050693847.1"/>
</dbReference>
<keyword evidence="4" id="KW-0722">Serine protease inhibitor</keyword>
<accession>A0A9R0DMJ0</accession>
<dbReference type="AlphaFoldDB" id="A0A9R0DMJ0"/>
<feature type="signal peptide" evidence="1">
    <location>
        <begin position="1"/>
        <end position="23"/>
    </location>
</feature>
<dbReference type="Pfam" id="PF07648">
    <property type="entry name" value="Kazal_2"/>
    <property type="match status" value="1"/>
</dbReference>
<feature type="domain" description="Kazal-like" evidence="2">
    <location>
        <begin position="41"/>
        <end position="90"/>
    </location>
</feature>
<dbReference type="PROSITE" id="PS00282">
    <property type="entry name" value="KAZAL_1"/>
    <property type="match status" value="1"/>
</dbReference>
<evidence type="ECO:0000256" key="1">
    <source>
        <dbReference type="SAM" id="SignalP"/>
    </source>
</evidence>
<keyword evidence="4" id="KW-0646">Protease inhibitor</keyword>
<keyword evidence="1" id="KW-0732">Signal</keyword>
<evidence type="ECO:0000259" key="2">
    <source>
        <dbReference type="PROSITE" id="PS51465"/>
    </source>
</evidence>
<dbReference type="InterPro" id="IPR036058">
    <property type="entry name" value="Kazal_dom_sf"/>
</dbReference>
<proteinExistence type="predicted"/>
<dbReference type="OrthoDB" id="126772at2759"/>
<dbReference type="Proteomes" id="UP000829999">
    <property type="component" value="Chromosome 5"/>
</dbReference>
<feature type="chain" id="PRO_5040133920" evidence="1">
    <location>
        <begin position="24"/>
        <end position="92"/>
    </location>
</feature>
<dbReference type="GeneID" id="118272105"/>
<organism evidence="3 4">
    <name type="scientific">Spodoptera frugiperda</name>
    <name type="common">Fall armyworm</name>
    <dbReference type="NCBI Taxonomy" id="7108"/>
    <lineage>
        <taxon>Eukaryota</taxon>
        <taxon>Metazoa</taxon>
        <taxon>Ecdysozoa</taxon>
        <taxon>Arthropoda</taxon>
        <taxon>Hexapoda</taxon>
        <taxon>Insecta</taxon>
        <taxon>Pterygota</taxon>
        <taxon>Neoptera</taxon>
        <taxon>Endopterygota</taxon>
        <taxon>Lepidoptera</taxon>
        <taxon>Glossata</taxon>
        <taxon>Ditrysia</taxon>
        <taxon>Noctuoidea</taxon>
        <taxon>Noctuidae</taxon>
        <taxon>Amphipyrinae</taxon>
        <taxon>Spodoptera</taxon>
    </lineage>
</organism>
<evidence type="ECO:0000313" key="4">
    <source>
        <dbReference type="RefSeq" id="XP_050549804.1"/>
    </source>
</evidence>
<sequence length="92" mass="10148">MEKMKWTFGILLLLGVHMYFIKADNAGLYPPSEELNDEQGGGDDDVCDCPRTKRLVCGTDGVTYFNLCSLICASDKDPSIAMKYLGRCSIMG</sequence>
<evidence type="ECO:0000313" key="3">
    <source>
        <dbReference type="Proteomes" id="UP000829999"/>
    </source>
</evidence>
<name>A0A9R0DMJ0_SPOFR</name>
<dbReference type="PROSITE" id="PS51465">
    <property type="entry name" value="KAZAL_2"/>
    <property type="match status" value="1"/>
</dbReference>
<gene>
    <name evidence="4" type="primary">LOC118272105</name>
</gene>
<dbReference type="InterPro" id="IPR002350">
    <property type="entry name" value="Kazal_dom"/>
</dbReference>
<dbReference type="CDD" id="cd00104">
    <property type="entry name" value="KAZAL_FS"/>
    <property type="match status" value="1"/>
</dbReference>
<dbReference type="GO" id="GO:0004867">
    <property type="term" value="F:serine-type endopeptidase inhibitor activity"/>
    <property type="evidence" value="ECO:0007669"/>
    <property type="project" value="UniProtKB-KW"/>
</dbReference>
<dbReference type="Gene3D" id="3.30.60.30">
    <property type="match status" value="1"/>
</dbReference>
<dbReference type="SMART" id="SM00280">
    <property type="entry name" value="KAZAL"/>
    <property type="match status" value="1"/>
</dbReference>
<reference evidence="4" key="1">
    <citation type="submission" date="2025-08" db="UniProtKB">
        <authorList>
            <consortium name="RefSeq"/>
        </authorList>
    </citation>
    <scope>IDENTIFICATION</scope>
    <source>
        <tissue evidence="4">Whole larval tissue</tissue>
    </source>
</reference>
<dbReference type="SUPFAM" id="SSF100895">
    <property type="entry name" value="Kazal-type serine protease inhibitors"/>
    <property type="match status" value="1"/>
</dbReference>